<dbReference type="Gene3D" id="2.70.70.10">
    <property type="entry name" value="Glucose Permease (Domain IIA)"/>
    <property type="match status" value="1"/>
</dbReference>
<dbReference type="Proteomes" id="UP000006044">
    <property type="component" value="Unassembled WGS sequence"/>
</dbReference>
<proteinExistence type="predicted"/>
<dbReference type="PATRIC" id="fig|742726.3.peg.404"/>
<dbReference type="AlphaFoldDB" id="K0X450"/>
<dbReference type="GO" id="GO:0004222">
    <property type="term" value="F:metalloendopeptidase activity"/>
    <property type="evidence" value="ECO:0007669"/>
    <property type="project" value="TreeGrafter"/>
</dbReference>
<reference evidence="2 3" key="1">
    <citation type="submission" date="2012-08" db="EMBL/GenBank/DDBJ databases">
        <title>The Genome Sequence of Barnesiella intestinihominis YIT 11860.</title>
        <authorList>
            <consortium name="The Broad Institute Genome Sequencing Platform"/>
            <person name="Earl A."/>
            <person name="Ward D."/>
            <person name="Feldgarden M."/>
            <person name="Gevers D."/>
            <person name="Morotomi M."/>
            <person name="Walker B."/>
            <person name="Young S.K."/>
            <person name="Zeng Q."/>
            <person name="Gargeya S."/>
            <person name="Fitzgerald M."/>
            <person name="Haas B."/>
            <person name="Abouelleil A."/>
            <person name="Alvarado L."/>
            <person name="Arachchi H.M."/>
            <person name="Berlin A.M."/>
            <person name="Chapman S.B."/>
            <person name="Goldberg J."/>
            <person name="Griggs A."/>
            <person name="Gujja S."/>
            <person name="Hansen M."/>
            <person name="Howarth C."/>
            <person name="Imamovic A."/>
            <person name="Larimer J."/>
            <person name="McCowen C."/>
            <person name="Montmayeur A."/>
            <person name="Murphy C."/>
            <person name="Neiman D."/>
            <person name="Pearson M."/>
            <person name="Priest M."/>
            <person name="Roberts A."/>
            <person name="Saif S."/>
            <person name="Shea T."/>
            <person name="Sisk P."/>
            <person name="Sykes S."/>
            <person name="Wortman J."/>
            <person name="Nusbaum C."/>
            <person name="Birren B."/>
        </authorList>
    </citation>
    <scope>NUCLEOTIDE SEQUENCE [LARGE SCALE GENOMIC DNA]</scope>
    <source>
        <strain evidence="2 3">YIT 11860</strain>
    </source>
</reference>
<dbReference type="eggNOG" id="COG0739">
    <property type="taxonomic scope" value="Bacteria"/>
</dbReference>
<dbReference type="InterPro" id="IPR016047">
    <property type="entry name" value="M23ase_b-sheet_dom"/>
</dbReference>
<dbReference type="SUPFAM" id="SSF51261">
    <property type="entry name" value="Duplicated hybrid motif"/>
    <property type="match status" value="1"/>
</dbReference>
<dbReference type="STRING" id="742726.HMPREF9448_00394"/>
<protein>
    <recommendedName>
        <fullName evidence="1">M23ase beta-sheet core domain-containing protein</fullName>
    </recommendedName>
</protein>
<evidence type="ECO:0000259" key="1">
    <source>
        <dbReference type="Pfam" id="PF01551"/>
    </source>
</evidence>
<dbReference type="EMBL" id="ADLE01000001">
    <property type="protein sequence ID" value="EJZ66217.1"/>
    <property type="molecule type" value="Genomic_DNA"/>
</dbReference>
<dbReference type="CDD" id="cd12797">
    <property type="entry name" value="M23_peptidase"/>
    <property type="match status" value="1"/>
</dbReference>
<feature type="domain" description="M23ase beta-sheet core" evidence="1">
    <location>
        <begin position="49"/>
        <end position="106"/>
    </location>
</feature>
<gene>
    <name evidence="2" type="ORF">HMPREF9448_00394</name>
</gene>
<sequence length="556" mass="63243">MRNIMYLRPIFLGIFSFLILTVSRGEMISPLKIPLLMSANFGELRPNHFHSGIDLKTQGRIGLPVYAMDDGYVSRVVVSPWGFGRAVYINHSSGLTTVYGHLDRFAPFIDEIVRRQQYEQEDFSIDCEFAEGEIPVAQGNIIGYSGNSGSSGGPHLHLDIRDTDTQDPMDPQEWLSPLITDDVAPEVRNLVFYTHEGVMGNTTRRMERKAVRASAGSYSIGESVPVWGDVSFGIEAYDRMTGTTNKYGVHQVDLYIDDSLFFSTYIYRYSFDETRYINSFAEEGVIMRTYIAPGNRLKSIYKQVENRGILHVDEERAYRCRYVLTDYDGNSSSVEFSLIGKLQEPPLPKKEGIYFSYAVDNLYKKDDFGIFVPAGALYENLDFTRRKIPSKKYCSDIHIIAPSVPPLHKAAEISVRLTEDKLSDKRQYYLVRLDDDRSYPVCGEYANGWYKAKITEFGSYAVSVDTLPPTILPIAPDKWSTREKVILKISDDQSGLKSYRGEIDGKFVLFELDGKTGRISYRLESNRVKKGSEHTLHVVVYDMCGNEQSYTNSFVW</sequence>
<dbReference type="PANTHER" id="PTHR21666">
    <property type="entry name" value="PEPTIDASE-RELATED"/>
    <property type="match status" value="1"/>
</dbReference>
<dbReference type="InterPro" id="IPR050570">
    <property type="entry name" value="Cell_wall_metabolism_enzyme"/>
</dbReference>
<evidence type="ECO:0000313" key="2">
    <source>
        <dbReference type="EMBL" id="EJZ66217.1"/>
    </source>
</evidence>
<accession>K0X450</accession>
<comment type="caution">
    <text evidence="2">The sequence shown here is derived from an EMBL/GenBank/DDBJ whole genome shotgun (WGS) entry which is preliminary data.</text>
</comment>
<keyword evidence="3" id="KW-1185">Reference proteome</keyword>
<evidence type="ECO:0000313" key="3">
    <source>
        <dbReference type="Proteomes" id="UP000006044"/>
    </source>
</evidence>
<name>K0X450_9BACT</name>
<organism evidence="2 3">
    <name type="scientific">Barnesiella intestinihominis YIT 11860</name>
    <dbReference type="NCBI Taxonomy" id="742726"/>
    <lineage>
        <taxon>Bacteria</taxon>
        <taxon>Pseudomonadati</taxon>
        <taxon>Bacteroidota</taxon>
        <taxon>Bacteroidia</taxon>
        <taxon>Bacteroidales</taxon>
        <taxon>Barnesiellaceae</taxon>
        <taxon>Barnesiella</taxon>
    </lineage>
</organism>
<dbReference type="HOGENOM" id="CLU_025250_0_0_10"/>
<dbReference type="PANTHER" id="PTHR21666:SF270">
    <property type="entry name" value="MUREIN HYDROLASE ACTIVATOR ENVC"/>
    <property type="match status" value="1"/>
</dbReference>
<dbReference type="Pfam" id="PF01551">
    <property type="entry name" value="Peptidase_M23"/>
    <property type="match status" value="1"/>
</dbReference>
<dbReference type="InterPro" id="IPR011055">
    <property type="entry name" value="Dup_hybrid_motif"/>
</dbReference>